<organism evidence="4 5">
    <name type="scientific">Hibiscus syriacus</name>
    <name type="common">Rose of Sharon</name>
    <dbReference type="NCBI Taxonomy" id="106335"/>
    <lineage>
        <taxon>Eukaryota</taxon>
        <taxon>Viridiplantae</taxon>
        <taxon>Streptophyta</taxon>
        <taxon>Embryophyta</taxon>
        <taxon>Tracheophyta</taxon>
        <taxon>Spermatophyta</taxon>
        <taxon>Magnoliopsida</taxon>
        <taxon>eudicotyledons</taxon>
        <taxon>Gunneridae</taxon>
        <taxon>Pentapetalae</taxon>
        <taxon>rosids</taxon>
        <taxon>malvids</taxon>
        <taxon>Malvales</taxon>
        <taxon>Malvaceae</taxon>
        <taxon>Malvoideae</taxon>
        <taxon>Hibiscus</taxon>
    </lineage>
</organism>
<sequence length="179" mass="19873">MDSSRRKSNKIREVVRLQQILKKWKKIANASNDNNSAASSGGSGSRTIKFLKRTLSFTEVSSSSSSSSSTPKGFVAVMVGEERKRFVIPTEYLGHEAFRVLLRKAEEEFGFQQEGVLIIPCEVPVFEKILRMVEIKKDGMFLHDFGFTTLDASSSSSSCCASPDAAELPTPPHYPQMCR</sequence>
<dbReference type="GO" id="GO:0009733">
    <property type="term" value="P:response to auxin"/>
    <property type="evidence" value="ECO:0007669"/>
    <property type="project" value="InterPro"/>
</dbReference>
<name>A0A6A2XB58_HIBSY</name>
<dbReference type="OrthoDB" id="670661at2759"/>
<evidence type="ECO:0000256" key="3">
    <source>
        <dbReference type="ARBA" id="ARBA00022604"/>
    </source>
</evidence>
<dbReference type="PANTHER" id="PTHR31374">
    <property type="entry name" value="AUXIN-INDUCED PROTEIN-LIKE-RELATED"/>
    <property type="match status" value="1"/>
</dbReference>
<evidence type="ECO:0000313" key="5">
    <source>
        <dbReference type="Proteomes" id="UP000436088"/>
    </source>
</evidence>
<dbReference type="PANTHER" id="PTHR31374:SF6">
    <property type="entry name" value="OS04G0608300 PROTEIN"/>
    <property type="match status" value="1"/>
</dbReference>
<keyword evidence="2" id="KW-0217">Developmental protein</keyword>
<dbReference type="Pfam" id="PF02519">
    <property type="entry name" value="Auxin_inducible"/>
    <property type="match status" value="1"/>
</dbReference>
<keyword evidence="5" id="KW-1185">Reference proteome</keyword>
<evidence type="ECO:0000256" key="2">
    <source>
        <dbReference type="ARBA" id="ARBA00022473"/>
    </source>
</evidence>
<accession>A0A6A2XB58</accession>
<proteinExistence type="inferred from homology"/>
<evidence type="ECO:0000313" key="4">
    <source>
        <dbReference type="EMBL" id="KAE8664555.1"/>
    </source>
</evidence>
<dbReference type="Proteomes" id="UP000436088">
    <property type="component" value="Unassembled WGS sequence"/>
</dbReference>
<comment type="caution">
    <text evidence="4">The sequence shown here is derived from an EMBL/GenBank/DDBJ whole genome shotgun (WGS) entry which is preliminary data.</text>
</comment>
<reference evidence="4" key="1">
    <citation type="submission" date="2019-09" db="EMBL/GenBank/DDBJ databases">
        <title>Draft genome information of white flower Hibiscus syriacus.</title>
        <authorList>
            <person name="Kim Y.-M."/>
        </authorList>
    </citation>
    <scope>NUCLEOTIDE SEQUENCE [LARGE SCALE GENOMIC DNA]</scope>
    <source>
        <strain evidence="4">YM2019G1</strain>
    </source>
</reference>
<dbReference type="InterPro" id="IPR003676">
    <property type="entry name" value="SAUR_fam"/>
</dbReference>
<protein>
    <submittedName>
        <fullName evidence="4">Auxin-induced protein 15A</fullName>
    </submittedName>
</protein>
<comment type="similarity">
    <text evidence="1">Belongs to the ARG7 family.</text>
</comment>
<keyword evidence="3" id="KW-0341">Growth regulation</keyword>
<dbReference type="AlphaFoldDB" id="A0A6A2XB58"/>
<gene>
    <name evidence="4" type="ORF">F3Y22_tig00112758pilonHSYRG00022</name>
</gene>
<evidence type="ECO:0000256" key="1">
    <source>
        <dbReference type="ARBA" id="ARBA00006974"/>
    </source>
</evidence>
<dbReference type="EMBL" id="VEPZ02001645">
    <property type="protein sequence ID" value="KAE8664555.1"/>
    <property type="molecule type" value="Genomic_DNA"/>
</dbReference>